<dbReference type="PROSITE" id="PS51864">
    <property type="entry name" value="ASTACIN"/>
    <property type="match status" value="1"/>
</dbReference>
<feature type="region of interest" description="Disordered" evidence="9">
    <location>
        <begin position="1"/>
        <end position="28"/>
    </location>
</feature>
<evidence type="ECO:0000313" key="11">
    <source>
        <dbReference type="EMBL" id="ETN69690.1"/>
    </source>
</evidence>
<evidence type="ECO:0000256" key="9">
    <source>
        <dbReference type="SAM" id="MobiDB-lite"/>
    </source>
</evidence>
<evidence type="ECO:0000256" key="7">
    <source>
        <dbReference type="PROSITE-ProRule" id="PRU01211"/>
    </source>
</evidence>
<dbReference type="AlphaFoldDB" id="W2SJB3"/>
<evidence type="ECO:0000256" key="5">
    <source>
        <dbReference type="ARBA" id="ARBA00023049"/>
    </source>
</evidence>
<dbReference type="InterPro" id="IPR006026">
    <property type="entry name" value="Peptidase_Metallo"/>
</dbReference>
<organism evidence="11 12">
    <name type="scientific">Necator americanus</name>
    <name type="common">Human hookworm</name>
    <dbReference type="NCBI Taxonomy" id="51031"/>
    <lineage>
        <taxon>Eukaryota</taxon>
        <taxon>Metazoa</taxon>
        <taxon>Ecdysozoa</taxon>
        <taxon>Nematoda</taxon>
        <taxon>Chromadorea</taxon>
        <taxon>Rhabditida</taxon>
        <taxon>Rhabditina</taxon>
        <taxon>Rhabditomorpha</taxon>
        <taxon>Strongyloidea</taxon>
        <taxon>Ancylostomatidae</taxon>
        <taxon>Bunostominae</taxon>
        <taxon>Necator</taxon>
    </lineage>
</organism>
<feature type="binding site" evidence="7">
    <location>
        <position position="296"/>
    </location>
    <ligand>
        <name>Zn(2+)</name>
        <dbReference type="ChEBI" id="CHEBI:29105"/>
        <note>catalytic</note>
    </ligand>
</feature>
<feature type="compositionally biased region" description="Basic and acidic residues" evidence="9">
    <location>
        <begin position="14"/>
        <end position="27"/>
    </location>
</feature>
<dbReference type="PANTHER" id="PTHR10127">
    <property type="entry name" value="DISCOIDIN, CUB, EGF, LAMININ , AND ZINC METALLOPROTEASE DOMAIN CONTAINING"/>
    <property type="match status" value="1"/>
</dbReference>
<dbReference type="Gene3D" id="3.40.390.10">
    <property type="entry name" value="Collagenase (Catalytic Domain)"/>
    <property type="match status" value="1"/>
</dbReference>
<dbReference type="Proteomes" id="UP000053676">
    <property type="component" value="Unassembled WGS sequence"/>
</dbReference>
<name>W2SJB3_NECAM</name>
<reference evidence="12" key="1">
    <citation type="journal article" date="2014" name="Nat. Genet.">
        <title>Genome of the human hookworm Necator americanus.</title>
        <authorList>
            <person name="Tang Y.T."/>
            <person name="Gao X."/>
            <person name="Rosa B.A."/>
            <person name="Abubucker S."/>
            <person name="Hallsworth-Pepin K."/>
            <person name="Martin J."/>
            <person name="Tyagi R."/>
            <person name="Heizer E."/>
            <person name="Zhang X."/>
            <person name="Bhonagiri-Palsikar V."/>
            <person name="Minx P."/>
            <person name="Warren W.C."/>
            <person name="Wang Q."/>
            <person name="Zhan B."/>
            <person name="Hotez P.J."/>
            <person name="Sternberg P.W."/>
            <person name="Dougall A."/>
            <person name="Gaze S.T."/>
            <person name="Mulvenna J."/>
            <person name="Sotillo J."/>
            <person name="Ranganathan S."/>
            <person name="Rabelo E.M."/>
            <person name="Wilson R.K."/>
            <person name="Felgner P.L."/>
            <person name="Bethony J."/>
            <person name="Hawdon J.M."/>
            <person name="Gasser R.B."/>
            <person name="Loukas A."/>
            <person name="Mitreva M."/>
        </authorList>
    </citation>
    <scope>NUCLEOTIDE SEQUENCE [LARGE SCALE GENOMIC DNA]</scope>
</reference>
<dbReference type="InterPro" id="IPR001506">
    <property type="entry name" value="Peptidase_M12A"/>
</dbReference>
<dbReference type="OrthoDB" id="291007at2759"/>
<gene>
    <name evidence="11" type="ORF">NECAME_05147</name>
</gene>
<feature type="domain" description="Peptidase M12A" evidence="10">
    <location>
        <begin position="192"/>
        <end position="364"/>
    </location>
</feature>
<keyword evidence="6" id="KW-1015">Disulfide bond</keyword>
<dbReference type="GO" id="GO:0006508">
    <property type="term" value="P:proteolysis"/>
    <property type="evidence" value="ECO:0007669"/>
    <property type="project" value="UniProtKB-KW"/>
</dbReference>
<evidence type="ECO:0000256" key="2">
    <source>
        <dbReference type="ARBA" id="ARBA00022723"/>
    </source>
</evidence>
<sequence>MWVFEPATATHSRSGTDHPYQTEDKTVKRQKTARATTIDMTCRLLLVAIVSMQSLQSAVNGKDSQSLDAVAGRSMRLLELRWSNVQEPYRESTSLTLPTRPLFTSFIIHFIVVFLHSFGIRSLGPKGTQVRVTIYGNYGISDGFEVNGCTKGGIAIGEDKPLKQGRNTMYFTFLLVAYISGILPDSTEKTKNGVADKTHVINVTKTNDTIVGEDSFDNRLQHQEQRRNSSALWLQGVNFYFNSRLTKDRIYVVETEHGCSSTVGRRGGTQFITIDRNCAHLGGFAHEIGHALGFEHTHRRHDRDDYIAINWTNVGKQFEDRYPDLARSSFKNNYIKTYQKQFEKLPATGSVDYGFPYDYGSIMH</sequence>
<comment type="cofactor">
    <cofactor evidence="7 8">
        <name>Zn(2+)</name>
        <dbReference type="ChEBI" id="CHEBI:29105"/>
    </cofactor>
    <text evidence="7 8">Binds 1 zinc ion per subunit.</text>
</comment>
<evidence type="ECO:0000313" key="12">
    <source>
        <dbReference type="Proteomes" id="UP000053676"/>
    </source>
</evidence>
<dbReference type="EC" id="3.4.24.-" evidence="8"/>
<dbReference type="Pfam" id="PF01400">
    <property type="entry name" value="Astacin"/>
    <property type="match status" value="1"/>
</dbReference>
<dbReference type="GO" id="GO:0008270">
    <property type="term" value="F:zinc ion binding"/>
    <property type="evidence" value="ECO:0007669"/>
    <property type="project" value="UniProtKB-UniRule"/>
</dbReference>
<keyword evidence="5 7" id="KW-0482">Metalloprotease</keyword>
<evidence type="ECO:0000256" key="4">
    <source>
        <dbReference type="ARBA" id="ARBA00022833"/>
    </source>
</evidence>
<evidence type="ECO:0000256" key="1">
    <source>
        <dbReference type="ARBA" id="ARBA00022670"/>
    </source>
</evidence>
<dbReference type="EMBL" id="KI669062">
    <property type="protein sequence ID" value="ETN69690.1"/>
    <property type="molecule type" value="Genomic_DNA"/>
</dbReference>
<evidence type="ECO:0000256" key="8">
    <source>
        <dbReference type="RuleBase" id="RU361183"/>
    </source>
</evidence>
<keyword evidence="3 7" id="KW-0378">Hydrolase</keyword>
<comment type="caution">
    <text evidence="7">Lacks conserved residue(s) required for the propagation of feature annotation.</text>
</comment>
<keyword evidence="12" id="KW-1185">Reference proteome</keyword>
<feature type="active site" evidence="7">
    <location>
        <position position="287"/>
    </location>
</feature>
<dbReference type="PRINTS" id="PR00480">
    <property type="entry name" value="ASTACIN"/>
</dbReference>
<dbReference type="SUPFAM" id="SSF55486">
    <property type="entry name" value="Metalloproteases ('zincins'), catalytic domain"/>
    <property type="match status" value="1"/>
</dbReference>
<proteinExistence type="predicted"/>
<keyword evidence="4 7" id="KW-0862">Zinc</keyword>
<dbReference type="SMART" id="SM00235">
    <property type="entry name" value="ZnMc"/>
    <property type="match status" value="1"/>
</dbReference>
<evidence type="ECO:0000256" key="6">
    <source>
        <dbReference type="ARBA" id="ARBA00023157"/>
    </source>
</evidence>
<feature type="binding site" evidence="7">
    <location>
        <position position="286"/>
    </location>
    <ligand>
        <name>Zn(2+)</name>
        <dbReference type="ChEBI" id="CHEBI:29105"/>
        <note>catalytic</note>
    </ligand>
</feature>
<feature type="binding site" evidence="7">
    <location>
        <position position="290"/>
    </location>
    <ligand>
        <name>Zn(2+)</name>
        <dbReference type="ChEBI" id="CHEBI:29105"/>
        <note>catalytic</note>
    </ligand>
</feature>
<protein>
    <recommendedName>
        <fullName evidence="8">Metalloendopeptidase</fullName>
        <ecNumber evidence="8">3.4.24.-</ecNumber>
    </recommendedName>
</protein>
<evidence type="ECO:0000259" key="10">
    <source>
        <dbReference type="PROSITE" id="PS51864"/>
    </source>
</evidence>
<dbReference type="PANTHER" id="PTHR10127:SF780">
    <property type="entry name" value="METALLOENDOPEPTIDASE"/>
    <property type="match status" value="1"/>
</dbReference>
<accession>W2SJB3</accession>
<dbReference type="GO" id="GO:0004222">
    <property type="term" value="F:metalloendopeptidase activity"/>
    <property type="evidence" value="ECO:0007669"/>
    <property type="project" value="UniProtKB-UniRule"/>
</dbReference>
<dbReference type="KEGG" id="nai:NECAME_05147"/>
<keyword evidence="2 7" id="KW-0479">Metal-binding</keyword>
<evidence type="ECO:0000256" key="3">
    <source>
        <dbReference type="ARBA" id="ARBA00022801"/>
    </source>
</evidence>
<dbReference type="InterPro" id="IPR024079">
    <property type="entry name" value="MetalloPept_cat_dom_sf"/>
</dbReference>
<keyword evidence="1 7" id="KW-0645">Protease</keyword>
<dbReference type="STRING" id="51031.W2SJB3"/>